<proteinExistence type="predicted"/>
<dbReference type="InterPro" id="IPR050498">
    <property type="entry name" value="Ycf3"/>
</dbReference>
<feature type="repeat" description="TPR" evidence="3">
    <location>
        <begin position="241"/>
        <end position="274"/>
    </location>
</feature>
<dbReference type="Pfam" id="PF00515">
    <property type="entry name" value="TPR_1"/>
    <property type="match status" value="2"/>
</dbReference>
<feature type="repeat" description="TPR" evidence="3">
    <location>
        <begin position="309"/>
        <end position="342"/>
    </location>
</feature>
<dbReference type="SUPFAM" id="SSF48452">
    <property type="entry name" value="TPR-like"/>
    <property type="match status" value="2"/>
</dbReference>
<dbReference type="HOGENOM" id="CLU_027125_0_0_10"/>
<name>G5H856_9BACT</name>
<dbReference type="PANTHER" id="PTHR44858:SF1">
    <property type="entry name" value="UDP-N-ACETYLGLUCOSAMINE--PEPTIDE N-ACETYLGLUCOSAMINYLTRANSFERASE SPINDLY-RELATED"/>
    <property type="match status" value="1"/>
</dbReference>
<dbReference type="PROSITE" id="PS50005">
    <property type="entry name" value="TPR"/>
    <property type="match status" value="7"/>
</dbReference>
<dbReference type="PROSITE" id="PS50293">
    <property type="entry name" value="TPR_REGION"/>
    <property type="match status" value="2"/>
</dbReference>
<dbReference type="InterPro" id="IPR011990">
    <property type="entry name" value="TPR-like_helical_dom_sf"/>
</dbReference>
<dbReference type="Gene3D" id="1.25.40.10">
    <property type="entry name" value="Tetratricopeptide repeat domain"/>
    <property type="match status" value="6"/>
</dbReference>
<feature type="repeat" description="TPR" evidence="3">
    <location>
        <begin position="105"/>
        <end position="138"/>
    </location>
</feature>
<organism evidence="4 5">
    <name type="scientific">Alistipes indistinctus YIT 12060</name>
    <dbReference type="NCBI Taxonomy" id="742725"/>
    <lineage>
        <taxon>Bacteria</taxon>
        <taxon>Pseudomonadati</taxon>
        <taxon>Bacteroidota</taxon>
        <taxon>Bacteroidia</taxon>
        <taxon>Bacteroidales</taxon>
        <taxon>Rikenellaceae</taxon>
        <taxon>Alistipes</taxon>
    </lineage>
</organism>
<feature type="repeat" description="TPR" evidence="3">
    <location>
        <begin position="275"/>
        <end position="308"/>
    </location>
</feature>
<dbReference type="Pfam" id="PF13432">
    <property type="entry name" value="TPR_16"/>
    <property type="match status" value="1"/>
</dbReference>
<dbReference type="InterPro" id="IPR019734">
    <property type="entry name" value="TPR_rpt"/>
</dbReference>
<feature type="repeat" description="TPR" evidence="3">
    <location>
        <begin position="173"/>
        <end position="206"/>
    </location>
</feature>
<keyword evidence="1" id="KW-0677">Repeat</keyword>
<evidence type="ECO:0000313" key="4">
    <source>
        <dbReference type="EMBL" id="EHB92251.1"/>
    </source>
</evidence>
<dbReference type="eggNOG" id="COG0457">
    <property type="taxonomic scope" value="Bacteria"/>
</dbReference>
<feature type="repeat" description="TPR" evidence="3">
    <location>
        <begin position="591"/>
        <end position="624"/>
    </location>
</feature>
<dbReference type="AlphaFoldDB" id="G5H856"/>
<dbReference type="PATRIC" id="fig|742725.3.peg.1180"/>
<keyword evidence="5" id="KW-1185">Reference proteome</keyword>
<comment type="caution">
    <text evidence="4">The sequence shown here is derived from an EMBL/GenBank/DDBJ whole genome shotgun (WGS) entry which is preliminary data.</text>
</comment>
<dbReference type="EMBL" id="ADLD01000011">
    <property type="protein sequence ID" value="EHB92251.1"/>
    <property type="molecule type" value="Genomic_DNA"/>
</dbReference>
<reference evidence="4 5" key="1">
    <citation type="submission" date="2011-08" db="EMBL/GenBank/DDBJ databases">
        <title>The Genome Sequence of Alistipes indistinctus YIT 12060.</title>
        <authorList>
            <consortium name="The Broad Institute Genome Sequencing Platform"/>
            <person name="Earl A."/>
            <person name="Ward D."/>
            <person name="Feldgarden M."/>
            <person name="Gevers D."/>
            <person name="Morotomi M."/>
            <person name="Young S.K."/>
            <person name="Zeng Q."/>
            <person name="Gargeya S."/>
            <person name="Fitzgerald M."/>
            <person name="Haas B."/>
            <person name="Abouelleil A."/>
            <person name="Alvarado L."/>
            <person name="Arachchi H.M."/>
            <person name="Berlin A."/>
            <person name="Brown A."/>
            <person name="Chapman S.B."/>
            <person name="Chen Z."/>
            <person name="Dunbar C."/>
            <person name="Freedman E."/>
            <person name="Gearin G."/>
            <person name="Gellesch M."/>
            <person name="Goldberg J."/>
            <person name="Griggs A."/>
            <person name="Gujja S."/>
            <person name="Heiman D."/>
            <person name="Howarth C."/>
            <person name="Larson L."/>
            <person name="Lui A."/>
            <person name="MacDonald P.J.P."/>
            <person name="Montmayeur A."/>
            <person name="Murphy C."/>
            <person name="Neiman D."/>
            <person name="Pearson M."/>
            <person name="Priest M."/>
            <person name="Roberts A."/>
            <person name="Saif S."/>
            <person name="Shea T."/>
            <person name="Shenoy N."/>
            <person name="Sisk P."/>
            <person name="Stolte C."/>
            <person name="Sykes S."/>
            <person name="Wortman J."/>
            <person name="Nusbaum C."/>
            <person name="Birren B."/>
        </authorList>
    </citation>
    <scope>NUCLEOTIDE SEQUENCE [LARGE SCALE GENOMIC DNA]</scope>
    <source>
        <strain evidence="4 5">YIT 12060</strain>
    </source>
</reference>
<evidence type="ECO:0008006" key="6">
    <source>
        <dbReference type="Google" id="ProtNLM"/>
    </source>
</evidence>
<evidence type="ECO:0000313" key="5">
    <source>
        <dbReference type="Proteomes" id="UP000006008"/>
    </source>
</evidence>
<gene>
    <name evidence="4" type="ORF">HMPREF9450_01116</name>
</gene>
<feature type="repeat" description="TPR" evidence="3">
    <location>
        <begin position="207"/>
        <end position="240"/>
    </location>
</feature>
<protein>
    <recommendedName>
        <fullName evidence="6">UDP-N-acetylglucosamine--peptide N-acetylglucosaminyltransferase SPINDLY</fullName>
    </recommendedName>
</protein>
<dbReference type="Proteomes" id="UP000006008">
    <property type="component" value="Unassembled WGS sequence"/>
</dbReference>
<sequence length="673" mass="77679">MIILHPVYYGRMRKSLLILLFFVSLGGVHKASAQLDKHYFFYVGRSYIIDNKFRDAIETLNVLLKVDEKAYEGYFLRGIAKYNLDDLLGAEQDFSYAIENNPVFTAAYQYRAITRSRLGNYDDALKDFQVAIDLRPDRPDPYFSRGVTFLLSQQFEKAVEDFTTFIRFDNKVVDAYVNRGTSYLMMKDTTRAYEDYNTAIRTNRESPLAYSRRGMLYMAQKKYDEALADFDKSIECDSTYIPSYFNRALVYSTINRPVQAIEDFSRVLALDSTSSLTYFNRAILRNQIGDYNNALADYDKVAFYSPNNVLLYYNRAALYRQLGDYYAAINDYTRAIELYPDFANAYLGRSALRYMLNDMQGSRSDKETADKKIAEYRSKLTDSSFSVYADTSKRFNQLLSFDASMGGSEGMQRMTARSSNIALLPMFKFSMVRPDTVPVRTVYFVPRVEQFRTEVADPYVKLVNRDSDFPTDSLFAFDRAIEDSLRYNRPSWQLLFKRGITQSLIRQYTGSISNYTAAIDLDPSNPFLYINRSTTQSEMVDFISSIDNGYQRITVDNDPASQLKSNSSRSYNYDDAIADLNKAARLFPEFAYIYYNRANLLCRSGRIPEALEDYTKAIELNPSFAEAYYNRGLVQIFLKDTRKGCLDMSKAGELGLQDAYRVLKLYGNMLQEE</sequence>
<accession>G5H856</accession>
<evidence type="ECO:0000256" key="2">
    <source>
        <dbReference type="ARBA" id="ARBA00022803"/>
    </source>
</evidence>
<dbReference type="SMART" id="SM00028">
    <property type="entry name" value="TPR"/>
    <property type="match status" value="10"/>
</dbReference>
<dbReference type="PANTHER" id="PTHR44858">
    <property type="entry name" value="TETRATRICOPEPTIDE REPEAT PROTEIN 6"/>
    <property type="match status" value="1"/>
</dbReference>
<keyword evidence="2 3" id="KW-0802">TPR repeat</keyword>
<dbReference type="STRING" id="742725.HMPREF9450_01116"/>
<evidence type="ECO:0000256" key="1">
    <source>
        <dbReference type="ARBA" id="ARBA00022737"/>
    </source>
</evidence>
<dbReference type="Pfam" id="PF13414">
    <property type="entry name" value="TPR_11"/>
    <property type="match status" value="1"/>
</dbReference>
<evidence type="ECO:0000256" key="3">
    <source>
        <dbReference type="PROSITE-ProRule" id="PRU00339"/>
    </source>
</evidence>